<dbReference type="Proteomes" id="UP001202248">
    <property type="component" value="Unassembled WGS sequence"/>
</dbReference>
<dbReference type="InterPro" id="IPR039425">
    <property type="entry name" value="RNA_pol_sigma-70-like"/>
</dbReference>
<evidence type="ECO:0000256" key="4">
    <source>
        <dbReference type="ARBA" id="ARBA00023163"/>
    </source>
</evidence>
<sequence length="167" mass="19651">MEKEKEFSDLLVDNAGFLKPFAVNLTKNNETANDLYQETLYKALANKEKYNSGTNIKAWLFTIMRNIFINDYRRNAKRRTVFDNTPEDYLINLRQVSVANSAESSLRQKEIEAAVDALPETFKVPFKLYFEGYKYQEISEYLNEPLGTIKSRIHFARKLLKEQINRY</sequence>
<dbReference type="InterPro" id="IPR013324">
    <property type="entry name" value="RNA_pol_sigma_r3/r4-like"/>
</dbReference>
<evidence type="ECO:0000256" key="2">
    <source>
        <dbReference type="ARBA" id="ARBA00023015"/>
    </source>
</evidence>
<evidence type="ECO:0000313" key="8">
    <source>
        <dbReference type="Proteomes" id="UP001202248"/>
    </source>
</evidence>
<feature type="domain" description="RNA polymerase sigma-70 region 2" evidence="5">
    <location>
        <begin position="14"/>
        <end position="77"/>
    </location>
</feature>
<dbReference type="Gene3D" id="1.10.1740.10">
    <property type="match status" value="1"/>
</dbReference>
<dbReference type="SUPFAM" id="SSF88946">
    <property type="entry name" value="Sigma2 domain of RNA polymerase sigma factors"/>
    <property type="match status" value="1"/>
</dbReference>
<proteinExistence type="inferred from homology"/>
<dbReference type="InterPro" id="IPR036388">
    <property type="entry name" value="WH-like_DNA-bd_sf"/>
</dbReference>
<feature type="domain" description="RNA polymerase sigma factor 70 region 4 type 2" evidence="6">
    <location>
        <begin position="109"/>
        <end position="160"/>
    </location>
</feature>
<evidence type="ECO:0000313" key="7">
    <source>
        <dbReference type="EMBL" id="MCH5596532.1"/>
    </source>
</evidence>
<name>A0ABS9SDT9_9BACT</name>
<dbReference type="InterPro" id="IPR007627">
    <property type="entry name" value="RNA_pol_sigma70_r2"/>
</dbReference>
<keyword evidence="2" id="KW-0805">Transcription regulation</keyword>
<keyword evidence="8" id="KW-1185">Reference proteome</keyword>
<dbReference type="InterPro" id="IPR013325">
    <property type="entry name" value="RNA_pol_sigma_r2"/>
</dbReference>
<dbReference type="InterPro" id="IPR013249">
    <property type="entry name" value="RNA_pol_sigma70_r4_t2"/>
</dbReference>
<evidence type="ECO:0000259" key="6">
    <source>
        <dbReference type="Pfam" id="PF08281"/>
    </source>
</evidence>
<dbReference type="PANTHER" id="PTHR43133">
    <property type="entry name" value="RNA POLYMERASE ECF-TYPE SIGMA FACTO"/>
    <property type="match status" value="1"/>
</dbReference>
<comment type="similarity">
    <text evidence="1">Belongs to the sigma-70 factor family. ECF subfamily.</text>
</comment>
<evidence type="ECO:0000256" key="1">
    <source>
        <dbReference type="ARBA" id="ARBA00010641"/>
    </source>
</evidence>
<dbReference type="SUPFAM" id="SSF88659">
    <property type="entry name" value="Sigma3 and sigma4 domains of RNA polymerase sigma factors"/>
    <property type="match status" value="1"/>
</dbReference>
<evidence type="ECO:0000256" key="3">
    <source>
        <dbReference type="ARBA" id="ARBA00023082"/>
    </source>
</evidence>
<dbReference type="RefSeq" id="WP_240825570.1">
    <property type="nucleotide sequence ID" value="NZ_JAKWBL010000001.1"/>
</dbReference>
<dbReference type="PANTHER" id="PTHR43133:SF25">
    <property type="entry name" value="RNA POLYMERASE SIGMA FACTOR RFAY-RELATED"/>
    <property type="match status" value="1"/>
</dbReference>
<accession>A0ABS9SDT9</accession>
<dbReference type="Gene3D" id="1.10.10.10">
    <property type="entry name" value="Winged helix-like DNA-binding domain superfamily/Winged helix DNA-binding domain"/>
    <property type="match status" value="1"/>
</dbReference>
<comment type="caution">
    <text evidence="7">The sequence shown here is derived from an EMBL/GenBank/DDBJ whole genome shotgun (WGS) entry which is preliminary data.</text>
</comment>
<organism evidence="7 8">
    <name type="scientific">Niabella ginsengisoli</name>
    <dbReference type="NCBI Taxonomy" id="522298"/>
    <lineage>
        <taxon>Bacteria</taxon>
        <taxon>Pseudomonadati</taxon>
        <taxon>Bacteroidota</taxon>
        <taxon>Chitinophagia</taxon>
        <taxon>Chitinophagales</taxon>
        <taxon>Chitinophagaceae</taxon>
        <taxon>Niabella</taxon>
    </lineage>
</organism>
<evidence type="ECO:0000259" key="5">
    <source>
        <dbReference type="Pfam" id="PF04542"/>
    </source>
</evidence>
<dbReference type="Pfam" id="PF08281">
    <property type="entry name" value="Sigma70_r4_2"/>
    <property type="match status" value="1"/>
</dbReference>
<dbReference type="InterPro" id="IPR014284">
    <property type="entry name" value="RNA_pol_sigma-70_dom"/>
</dbReference>
<dbReference type="CDD" id="cd06171">
    <property type="entry name" value="Sigma70_r4"/>
    <property type="match status" value="1"/>
</dbReference>
<keyword evidence="4" id="KW-0804">Transcription</keyword>
<dbReference type="Pfam" id="PF04542">
    <property type="entry name" value="Sigma70_r2"/>
    <property type="match status" value="1"/>
</dbReference>
<protein>
    <submittedName>
        <fullName evidence="7">RNA polymerase sigma factor</fullName>
    </submittedName>
</protein>
<reference evidence="7 8" key="1">
    <citation type="submission" date="2022-02" db="EMBL/GenBank/DDBJ databases">
        <authorList>
            <person name="Min J."/>
        </authorList>
    </citation>
    <scope>NUCLEOTIDE SEQUENCE [LARGE SCALE GENOMIC DNA]</scope>
    <source>
        <strain evidence="7 8">GR10-1</strain>
    </source>
</reference>
<keyword evidence="3" id="KW-0731">Sigma factor</keyword>
<gene>
    <name evidence="7" type="ORF">MKP09_00610</name>
</gene>
<dbReference type="EMBL" id="JAKWBL010000001">
    <property type="protein sequence ID" value="MCH5596532.1"/>
    <property type="molecule type" value="Genomic_DNA"/>
</dbReference>
<dbReference type="NCBIfam" id="TIGR02937">
    <property type="entry name" value="sigma70-ECF"/>
    <property type="match status" value="1"/>
</dbReference>